<sequence length="83" mass="9907">MLARFWKHGIHAFLEVLRHRRPESQDYMLAFIYLAYQMIALLFETIPSLTNTWIECLGDLARYRMAIEKEEEVFATWRGVAAR</sequence>
<dbReference type="AlphaFoldDB" id="A0A139HYX6"/>
<dbReference type="SUPFAM" id="SSF48452">
    <property type="entry name" value="TPR-like"/>
    <property type="match status" value="1"/>
</dbReference>
<accession>A0A139HYX6</accession>
<dbReference type="InterPro" id="IPR011990">
    <property type="entry name" value="TPR-like_helical_dom_sf"/>
</dbReference>
<organism evidence="1 2">
    <name type="scientific">Pseudocercospora eumusae</name>
    <dbReference type="NCBI Taxonomy" id="321146"/>
    <lineage>
        <taxon>Eukaryota</taxon>
        <taxon>Fungi</taxon>
        <taxon>Dikarya</taxon>
        <taxon>Ascomycota</taxon>
        <taxon>Pezizomycotina</taxon>
        <taxon>Dothideomycetes</taxon>
        <taxon>Dothideomycetidae</taxon>
        <taxon>Mycosphaerellales</taxon>
        <taxon>Mycosphaerellaceae</taxon>
        <taxon>Pseudocercospora</taxon>
    </lineage>
</organism>
<comment type="caution">
    <text evidence="1">The sequence shown here is derived from an EMBL/GenBank/DDBJ whole genome shotgun (WGS) entry which is preliminary data.</text>
</comment>
<reference evidence="1 2" key="1">
    <citation type="submission" date="2015-07" db="EMBL/GenBank/DDBJ databases">
        <title>Comparative genomics of the Sigatoka disease complex on banana suggests a link between parallel evolutionary changes in Pseudocercospora fijiensis and Pseudocercospora eumusae and increased virulence on the banana host.</title>
        <authorList>
            <person name="Chang T.-C."/>
            <person name="Salvucci A."/>
            <person name="Crous P.W."/>
            <person name="Stergiopoulos I."/>
        </authorList>
    </citation>
    <scope>NUCLEOTIDE SEQUENCE [LARGE SCALE GENOMIC DNA]</scope>
    <source>
        <strain evidence="1 2">CBS 114824</strain>
    </source>
</reference>
<dbReference type="OrthoDB" id="2017974at2759"/>
<name>A0A139HYX6_9PEZI</name>
<protein>
    <submittedName>
        <fullName evidence="1">Uncharacterized protein</fullName>
    </submittedName>
</protein>
<evidence type="ECO:0000313" key="1">
    <source>
        <dbReference type="EMBL" id="KXT07666.1"/>
    </source>
</evidence>
<dbReference type="EMBL" id="LFZN01000001">
    <property type="protein sequence ID" value="KXT07666.1"/>
    <property type="molecule type" value="Genomic_DNA"/>
</dbReference>
<keyword evidence="2" id="KW-1185">Reference proteome</keyword>
<evidence type="ECO:0000313" key="2">
    <source>
        <dbReference type="Proteomes" id="UP000070133"/>
    </source>
</evidence>
<gene>
    <name evidence="1" type="ORF">AC578_10177</name>
</gene>
<proteinExistence type="predicted"/>
<dbReference type="Proteomes" id="UP000070133">
    <property type="component" value="Unassembled WGS sequence"/>
</dbReference>